<organism evidence="1">
    <name type="scientific">marine sediment metagenome</name>
    <dbReference type="NCBI Taxonomy" id="412755"/>
    <lineage>
        <taxon>unclassified sequences</taxon>
        <taxon>metagenomes</taxon>
        <taxon>ecological metagenomes</taxon>
    </lineage>
</organism>
<comment type="caution">
    <text evidence="1">The sequence shown here is derived from an EMBL/GenBank/DDBJ whole genome shotgun (WGS) entry which is preliminary data.</text>
</comment>
<dbReference type="AlphaFoldDB" id="X1LVH0"/>
<feature type="non-terminal residue" evidence="1">
    <location>
        <position position="39"/>
    </location>
</feature>
<accession>X1LVH0</accession>
<gene>
    <name evidence="1" type="ORF">S06H3_24312</name>
</gene>
<sequence>MTGTKNDPQRRERKKKAIRDAIFKTAQKLFVDKGFENTS</sequence>
<dbReference type="Gene3D" id="1.10.10.60">
    <property type="entry name" value="Homeodomain-like"/>
    <property type="match status" value="1"/>
</dbReference>
<dbReference type="EMBL" id="BARV01013479">
    <property type="protein sequence ID" value="GAI23048.1"/>
    <property type="molecule type" value="Genomic_DNA"/>
</dbReference>
<name>X1LVH0_9ZZZZ</name>
<protein>
    <submittedName>
        <fullName evidence="1">Uncharacterized protein</fullName>
    </submittedName>
</protein>
<proteinExistence type="predicted"/>
<reference evidence="1" key="1">
    <citation type="journal article" date="2014" name="Front. Microbiol.">
        <title>High frequency of phylogenetically diverse reductive dehalogenase-homologous genes in deep subseafloor sedimentary metagenomes.</title>
        <authorList>
            <person name="Kawai M."/>
            <person name="Futagami T."/>
            <person name="Toyoda A."/>
            <person name="Takaki Y."/>
            <person name="Nishi S."/>
            <person name="Hori S."/>
            <person name="Arai W."/>
            <person name="Tsubouchi T."/>
            <person name="Morono Y."/>
            <person name="Uchiyama I."/>
            <person name="Ito T."/>
            <person name="Fujiyama A."/>
            <person name="Inagaki F."/>
            <person name="Takami H."/>
        </authorList>
    </citation>
    <scope>NUCLEOTIDE SEQUENCE</scope>
    <source>
        <strain evidence="1">Expedition CK06-06</strain>
    </source>
</reference>
<evidence type="ECO:0000313" key="1">
    <source>
        <dbReference type="EMBL" id="GAI23048.1"/>
    </source>
</evidence>